<keyword evidence="7" id="KW-0256">Endoplasmic reticulum</keyword>
<feature type="compositionally biased region" description="Basic and acidic residues" evidence="14">
    <location>
        <begin position="1260"/>
        <end position="1282"/>
    </location>
</feature>
<protein>
    <recommendedName>
        <fullName evidence="20">Cation-transporting ATPase 4</fullName>
    </recommendedName>
</protein>
<dbReference type="Gene3D" id="2.70.150.10">
    <property type="entry name" value="Calcium-transporting ATPase, cytoplasmic transduction domain A"/>
    <property type="match status" value="1"/>
</dbReference>
<evidence type="ECO:0000256" key="11">
    <source>
        <dbReference type="ARBA" id="ARBA00022989"/>
    </source>
</evidence>
<dbReference type="SFLD" id="SFLDG00002">
    <property type="entry name" value="C1.7:_P-type_atpase_like"/>
    <property type="match status" value="1"/>
</dbReference>
<evidence type="ECO:0000256" key="15">
    <source>
        <dbReference type="SAM" id="Phobius"/>
    </source>
</evidence>
<proteinExistence type="inferred from homology"/>
<dbReference type="PRINTS" id="PR00119">
    <property type="entry name" value="CATATPASE"/>
</dbReference>
<feature type="transmembrane region" description="Helical" evidence="15">
    <location>
        <begin position="55"/>
        <end position="76"/>
    </location>
</feature>
<keyword evidence="6" id="KW-0547">Nucleotide-binding</keyword>
<keyword evidence="8" id="KW-0067">ATP-binding</keyword>
<gene>
    <name evidence="18" type="ORF">BDV96DRAFT_482402</name>
</gene>
<dbReference type="Proteomes" id="UP000799770">
    <property type="component" value="Unassembled WGS sequence"/>
</dbReference>
<dbReference type="OrthoDB" id="48943at2759"/>
<evidence type="ECO:0000313" key="19">
    <source>
        <dbReference type="Proteomes" id="UP000799770"/>
    </source>
</evidence>
<organism evidence="18 19">
    <name type="scientific">Lophiotrema nucula</name>
    <dbReference type="NCBI Taxonomy" id="690887"/>
    <lineage>
        <taxon>Eukaryota</taxon>
        <taxon>Fungi</taxon>
        <taxon>Dikarya</taxon>
        <taxon>Ascomycota</taxon>
        <taxon>Pezizomycotina</taxon>
        <taxon>Dothideomycetes</taxon>
        <taxon>Pleosporomycetidae</taxon>
        <taxon>Pleosporales</taxon>
        <taxon>Lophiotremataceae</taxon>
        <taxon>Lophiotrema</taxon>
    </lineage>
</organism>
<dbReference type="InterPro" id="IPR018303">
    <property type="entry name" value="ATPase_P-typ_P_site"/>
</dbReference>
<dbReference type="FunFam" id="3.40.50.1000:FF:000071">
    <property type="entry name" value="Cation-transporting ATPase"/>
    <property type="match status" value="1"/>
</dbReference>
<dbReference type="GO" id="GO:0015662">
    <property type="term" value="F:P-type ion transporter activity"/>
    <property type="evidence" value="ECO:0007669"/>
    <property type="project" value="TreeGrafter"/>
</dbReference>
<keyword evidence="11 15" id="KW-1133">Transmembrane helix</keyword>
<evidence type="ECO:0000256" key="2">
    <source>
        <dbReference type="ARBA" id="ARBA00004477"/>
    </source>
</evidence>
<evidence type="ECO:0000313" key="18">
    <source>
        <dbReference type="EMBL" id="KAF2122195.1"/>
    </source>
</evidence>
<feature type="transmembrane region" description="Helical" evidence="15">
    <location>
        <begin position="24"/>
        <end position="43"/>
    </location>
</feature>
<feature type="region of interest" description="Disordered" evidence="14">
    <location>
        <begin position="1260"/>
        <end position="1295"/>
    </location>
</feature>
<evidence type="ECO:0000256" key="7">
    <source>
        <dbReference type="ARBA" id="ARBA00022824"/>
    </source>
</evidence>
<dbReference type="SUPFAM" id="SSF81653">
    <property type="entry name" value="Calcium ATPase, transduction domain A"/>
    <property type="match status" value="1"/>
</dbReference>
<dbReference type="Gene3D" id="3.40.50.1000">
    <property type="entry name" value="HAD superfamily/HAD-like"/>
    <property type="match status" value="1"/>
</dbReference>
<comment type="subcellular location">
    <subcellularLocation>
        <location evidence="2">Endoplasmic reticulum membrane</location>
        <topology evidence="2">Multi-pass membrane protein</topology>
    </subcellularLocation>
</comment>
<feature type="compositionally biased region" description="Polar residues" evidence="14">
    <location>
        <begin position="971"/>
        <end position="980"/>
    </location>
</feature>
<dbReference type="GO" id="GO:0046872">
    <property type="term" value="F:metal ion binding"/>
    <property type="evidence" value="ECO:0007669"/>
    <property type="project" value="UniProtKB-KW"/>
</dbReference>
<dbReference type="Gene3D" id="3.40.1110.10">
    <property type="entry name" value="Calcium-transporting ATPase, cytoplasmic domain N"/>
    <property type="match status" value="1"/>
</dbReference>
<evidence type="ECO:0000259" key="16">
    <source>
        <dbReference type="Pfam" id="PF00122"/>
    </source>
</evidence>
<evidence type="ECO:0000256" key="8">
    <source>
        <dbReference type="ARBA" id="ARBA00022840"/>
    </source>
</evidence>
<comment type="cofactor">
    <cofactor evidence="1">
        <name>Mg(2+)</name>
        <dbReference type="ChEBI" id="CHEBI:18420"/>
    </cofactor>
</comment>
<sequence length="1295" mass="144442">MPLVDNPQIKSASLHNPLPLQLHAYIWPFLIVWPAFLSVYLSPERYEKHIQSSEWTFVWVGGITTIQALIWLTTFWNVNIKSLFTTTSASAVETAQLIKVVPIANAGSAEICKLQRDNVGGQPSLSFLFQKRRFLYDREKGSFAPLIYAIDADPTPQLDAFQNAKGLTNKEVEKLQQHYGDNSFDIPVPTFTELFKEHAVAPFFVFQVFCVGLWMLDDYWYYSLFTLFMLVAFESTVVWQRQRTLNEFRGMSIKPYSLLVYRQKKWQEIQSDKLLPGDVVSVDRTKEDSGVACDMLLIEGTAIVNEAMLSGESTPVLKESVQLRPSDALIDPEGLDKNAFLWGGTKILQVSHGVAAEEDAETTKRLPSGIPPPPDKGAVAVVIKTGFETNQGSLVRTMIYATERVSANNVEALLFIAFLCVFAIAASWYVWKEGVRKDRQRSKLMLDCVLIVTSVVPPELPMELSLAVNTSLAALSRYAIYCTEPFRIPFAGRVDVTCFDKTGTLTGEDLVVDGIAGLTLGQPGIKTGPDGAHTQLTPIIDVGTATTLVLATAHALVKLDEGDIVGEPMEKATLTSLGWSLGAHDTLTAKQGSKNSAAELVQIKRRFQFSSALKRQSSVATVLINDRKSKRKVKNTFVAVKGAPETIRKMLVDTPPNYEETFKHFTRNGGRVLALAYKFLAQDAELGMNRINDLKREAVECDLHFAGFLVLQCPLKDDAIQAVRMLNESSHRVVMITGDNPLTAVHVAKEVEIVDRDCLILDAPEHDDSGEKLVWRSVDDKVSIPIDPTKALDSKILAEKDICVTGYALAKFKDQVGLKQLLRYAWVYARVSPKQKEEILLGLKDLGYTTLMCGDGTNDVGALKQAHIGVALLNGTRDDLDKIAEHYRNTKMKEVYEKQCQLMQRFNQPKPPVPVMIAHLYPPGEGNPHYEKAMEREAQRKGFAPPVPNGIEEKHASNGTVAKAEKPKAKNAQQSAQGLADSFTQKMMESEMSELDNEPPTIKLGDASVAAPFTSKLANVVAIPNIIRQGRCTLVATIQMYKILALNCLISAYSLSVLYLDGIKFGDGQVTISGMMMSVCFLSISRAKPVEALSKERPQHNIFNFYIIGSVLGQFAIHIATLIYVSQYVKRVDPQDDNIDLEKEFEPSLLNSAIYLLQLIQQISTFAINYQGRPFRESIRENRGMYWGLVLVSGVAFSCATEFIPEINEKLKLVPFTSEFKTMLTTTMVIDYAGCWIIEKGLKWSFSDYKPKDIALRRPDQLKREEQRKAEEEREAQRKRNEEEELKAQAAGLKN</sequence>
<dbReference type="FunFam" id="2.70.150.10:FF:000049">
    <property type="entry name" value="Cation-transporting ATPase"/>
    <property type="match status" value="1"/>
</dbReference>
<evidence type="ECO:0000256" key="14">
    <source>
        <dbReference type="SAM" id="MobiDB-lite"/>
    </source>
</evidence>
<dbReference type="InterPro" id="IPR023298">
    <property type="entry name" value="ATPase_P-typ_TM_dom_sf"/>
</dbReference>
<feature type="transmembrane region" description="Helical" evidence="15">
    <location>
        <begin position="412"/>
        <end position="431"/>
    </location>
</feature>
<evidence type="ECO:0000256" key="4">
    <source>
        <dbReference type="ARBA" id="ARBA00022692"/>
    </source>
</evidence>
<keyword evidence="12 15" id="KW-0472">Membrane</keyword>
<dbReference type="Pfam" id="PF23143">
    <property type="entry name" value="2TM_P5A-ATPase"/>
    <property type="match status" value="1"/>
</dbReference>
<dbReference type="GO" id="GO:0019829">
    <property type="term" value="F:ATPase-coupled monoatomic cation transmembrane transporter activity"/>
    <property type="evidence" value="ECO:0007669"/>
    <property type="project" value="TreeGrafter"/>
</dbReference>
<keyword evidence="19" id="KW-1185">Reference proteome</keyword>
<evidence type="ECO:0000259" key="17">
    <source>
        <dbReference type="Pfam" id="PF23143"/>
    </source>
</evidence>
<keyword evidence="4 15" id="KW-0812">Transmembrane</keyword>
<dbReference type="SFLD" id="SFLDF00027">
    <property type="entry name" value="p-type_atpase"/>
    <property type="match status" value="1"/>
</dbReference>
<feature type="domain" description="P5A-ATPase transmembrane helical hairpin" evidence="17">
    <location>
        <begin position="18"/>
        <end position="89"/>
    </location>
</feature>
<evidence type="ECO:0000256" key="9">
    <source>
        <dbReference type="ARBA" id="ARBA00022842"/>
    </source>
</evidence>
<evidence type="ECO:0000256" key="6">
    <source>
        <dbReference type="ARBA" id="ARBA00022741"/>
    </source>
</evidence>
<evidence type="ECO:0000256" key="13">
    <source>
        <dbReference type="ARBA" id="ARBA00048588"/>
    </source>
</evidence>
<keyword evidence="5" id="KW-0479">Metal-binding</keyword>
<keyword evidence="9" id="KW-0460">Magnesium</keyword>
<dbReference type="InterPro" id="IPR059000">
    <property type="entry name" value="ATPase_P-type_domA"/>
</dbReference>
<dbReference type="InterPro" id="IPR006544">
    <property type="entry name" value="P-type_TPase_V"/>
</dbReference>
<dbReference type="EMBL" id="ML977311">
    <property type="protein sequence ID" value="KAF2122195.1"/>
    <property type="molecule type" value="Genomic_DNA"/>
</dbReference>
<comment type="catalytic activity">
    <reaction evidence="13">
        <text>[protein]-with a C-terminal TM segment(out) + ATP + H2O = [protein]-with a C-terminal TM segment(in) + ADP + phosphate + H(+)</text>
        <dbReference type="Rhea" id="RHEA:66168"/>
        <dbReference type="Rhea" id="RHEA-COMP:16963"/>
        <dbReference type="ChEBI" id="CHEBI:15377"/>
        <dbReference type="ChEBI" id="CHEBI:15378"/>
        <dbReference type="ChEBI" id="CHEBI:30616"/>
        <dbReference type="ChEBI" id="CHEBI:43474"/>
        <dbReference type="ChEBI" id="CHEBI:90782"/>
        <dbReference type="ChEBI" id="CHEBI:456216"/>
    </reaction>
</comment>
<dbReference type="Pfam" id="PF00122">
    <property type="entry name" value="E1-E2_ATPase"/>
    <property type="match status" value="1"/>
</dbReference>
<comment type="similarity">
    <text evidence="3">Belongs to the cation transport ATPase (P-type) (TC 3.A.3) family. Type V subfamily.</text>
</comment>
<dbReference type="InterPro" id="IPR023214">
    <property type="entry name" value="HAD_sf"/>
</dbReference>
<dbReference type="GO" id="GO:0005789">
    <property type="term" value="C:endoplasmic reticulum membrane"/>
    <property type="evidence" value="ECO:0007669"/>
    <property type="project" value="UniProtKB-SubCell"/>
</dbReference>
<dbReference type="InterPro" id="IPR023299">
    <property type="entry name" value="ATPase_P-typ_cyto_dom_N"/>
</dbReference>
<dbReference type="InterPro" id="IPR044492">
    <property type="entry name" value="P_typ_ATPase_HD_dom"/>
</dbReference>
<evidence type="ECO:0000256" key="5">
    <source>
        <dbReference type="ARBA" id="ARBA00022723"/>
    </source>
</evidence>
<dbReference type="PROSITE" id="PS00154">
    <property type="entry name" value="ATPASE_E1_E2"/>
    <property type="match status" value="1"/>
</dbReference>
<dbReference type="InterPro" id="IPR047820">
    <property type="entry name" value="P5A-type_ATPase"/>
</dbReference>
<dbReference type="SFLD" id="SFLDS00003">
    <property type="entry name" value="Haloacid_Dehalogenase"/>
    <property type="match status" value="1"/>
</dbReference>
<dbReference type="CDD" id="cd07543">
    <property type="entry name" value="P-type_ATPase_cation"/>
    <property type="match status" value="1"/>
</dbReference>
<dbReference type="SUPFAM" id="SSF81660">
    <property type="entry name" value="Metal cation-transporting ATPase, ATP-binding domain N"/>
    <property type="match status" value="1"/>
</dbReference>
<feature type="region of interest" description="Disordered" evidence="14">
    <location>
        <begin position="959"/>
        <end position="980"/>
    </location>
</feature>
<evidence type="ECO:0000256" key="12">
    <source>
        <dbReference type="ARBA" id="ARBA00023136"/>
    </source>
</evidence>
<keyword evidence="10" id="KW-1278">Translocase</keyword>
<dbReference type="GO" id="GO:0006874">
    <property type="term" value="P:intracellular calcium ion homeostasis"/>
    <property type="evidence" value="ECO:0007669"/>
    <property type="project" value="TreeGrafter"/>
</dbReference>
<dbReference type="PROSITE" id="PS01229">
    <property type="entry name" value="COF_2"/>
    <property type="match status" value="1"/>
</dbReference>
<accession>A0A6A5ZT00</accession>
<reference evidence="18" key="1">
    <citation type="journal article" date="2020" name="Stud. Mycol.">
        <title>101 Dothideomycetes genomes: a test case for predicting lifestyles and emergence of pathogens.</title>
        <authorList>
            <person name="Haridas S."/>
            <person name="Albert R."/>
            <person name="Binder M."/>
            <person name="Bloem J."/>
            <person name="Labutti K."/>
            <person name="Salamov A."/>
            <person name="Andreopoulos B."/>
            <person name="Baker S."/>
            <person name="Barry K."/>
            <person name="Bills G."/>
            <person name="Bluhm B."/>
            <person name="Cannon C."/>
            <person name="Castanera R."/>
            <person name="Culley D."/>
            <person name="Daum C."/>
            <person name="Ezra D."/>
            <person name="Gonzalez J."/>
            <person name="Henrissat B."/>
            <person name="Kuo A."/>
            <person name="Liang C."/>
            <person name="Lipzen A."/>
            <person name="Lutzoni F."/>
            <person name="Magnuson J."/>
            <person name="Mondo S."/>
            <person name="Nolan M."/>
            <person name="Ohm R."/>
            <person name="Pangilinan J."/>
            <person name="Park H.-J."/>
            <person name="Ramirez L."/>
            <person name="Alfaro M."/>
            <person name="Sun H."/>
            <person name="Tritt A."/>
            <person name="Yoshinaga Y."/>
            <person name="Zwiers L.-H."/>
            <person name="Turgeon B."/>
            <person name="Goodwin S."/>
            <person name="Spatafora J."/>
            <person name="Crous P."/>
            <person name="Grigoriev I."/>
        </authorList>
    </citation>
    <scope>NUCLEOTIDE SEQUENCE</scope>
    <source>
        <strain evidence="18">CBS 627.86</strain>
    </source>
</reference>
<evidence type="ECO:0008006" key="20">
    <source>
        <dbReference type="Google" id="ProtNLM"/>
    </source>
</evidence>
<dbReference type="InterPro" id="IPR036412">
    <property type="entry name" value="HAD-like_sf"/>
</dbReference>
<evidence type="ECO:0000256" key="10">
    <source>
        <dbReference type="ARBA" id="ARBA00022967"/>
    </source>
</evidence>
<dbReference type="PANTHER" id="PTHR45630:SF7">
    <property type="entry name" value="ENDOPLASMIC RETICULUM TRANSMEMBRANE HELIX TRANSLOCASE"/>
    <property type="match status" value="1"/>
</dbReference>
<evidence type="ECO:0000256" key="3">
    <source>
        <dbReference type="ARBA" id="ARBA00006000"/>
    </source>
</evidence>
<name>A0A6A5ZT00_9PLEO</name>
<dbReference type="FunFam" id="3.40.1110.10:FF:000054">
    <property type="entry name" value="Cation-transporting ATPase"/>
    <property type="match status" value="1"/>
</dbReference>
<dbReference type="InterPro" id="IPR008250">
    <property type="entry name" value="ATPase_P-typ_transduc_dom_A_sf"/>
</dbReference>
<dbReference type="SUPFAM" id="SSF56784">
    <property type="entry name" value="HAD-like"/>
    <property type="match status" value="1"/>
</dbReference>
<feature type="transmembrane region" description="Helical" evidence="15">
    <location>
        <begin position="221"/>
        <end position="239"/>
    </location>
</feature>
<dbReference type="PANTHER" id="PTHR45630">
    <property type="entry name" value="CATION-TRANSPORTING ATPASE-RELATED"/>
    <property type="match status" value="1"/>
</dbReference>
<feature type="domain" description="P-type ATPase A" evidence="16">
    <location>
        <begin position="257"/>
        <end position="361"/>
    </location>
</feature>
<dbReference type="InterPro" id="IPR057255">
    <property type="entry name" value="2TM_P5A-ATPase"/>
</dbReference>
<evidence type="ECO:0000256" key="1">
    <source>
        <dbReference type="ARBA" id="ARBA00001946"/>
    </source>
</evidence>
<dbReference type="NCBIfam" id="TIGR01657">
    <property type="entry name" value="P-ATPase-V"/>
    <property type="match status" value="1"/>
</dbReference>
<dbReference type="GO" id="GO:0005524">
    <property type="term" value="F:ATP binding"/>
    <property type="evidence" value="ECO:0007669"/>
    <property type="project" value="UniProtKB-KW"/>
</dbReference>
<dbReference type="SUPFAM" id="SSF81665">
    <property type="entry name" value="Calcium ATPase, transmembrane domain M"/>
    <property type="match status" value="1"/>
</dbReference>